<dbReference type="EMBL" id="HF935329">
    <property type="protein sequence ID" value="CCX06992.1"/>
    <property type="molecule type" value="Genomic_DNA"/>
</dbReference>
<sequence>MYGIMVAVGSR</sequence>
<protein>
    <submittedName>
        <fullName evidence="1">Uncharacterized protein</fullName>
    </submittedName>
</protein>
<organism evidence="1 2">
    <name type="scientific">Pyronema omphalodes (strain CBS 100304)</name>
    <name type="common">Pyronema confluens</name>
    <dbReference type="NCBI Taxonomy" id="1076935"/>
    <lineage>
        <taxon>Eukaryota</taxon>
        <taxon>Fungi</taxon>
        <taxon>Dikarya</taxon>
        <taxon>Ascomycota</taxon>
        <taxon>Pezizomycotina</taxon>
        <taxon>Pezizomycetes</taxon>
        <taxon>Pezizales</taxon>
        <taxon>Pyronemataceae</taxon>
        <taxon>Pyronema</taxon>
    </lineage>
</organism>
<accession>U4KXU3</accession>
<reference evidence="1 2" key="1">
    <citation type="journal article" date="2013" name="PLoS Genet.">
        <title>The genome and development-dependent transcriptomes of Pyronema confluens: a window into fungal evolution.</title>
        <authorList>
            <person name="Traeger S."/>
            <person name="Altegoer F."/>
            <person name="Freitag M."/>
            <person name="Gabaldon T."/>
            <person name="Kempken F."/>
            <person name="Kumar A."/>
            <person name="Marcet-Houben M."/>
            <person name="Poggeler S."/>
            <person name="Stajich J.E."/>
            <person name="Nowrousian M."/>
        </authorList>
    </citation>
    <scope>NUCLEOTIDE SEQUENCE [LARGE SCALE GENOMIC DNA]</scope>
    <source>
        <strain evidence="2">CBS 100304</strain>
        <tissue evidence="1">Vegetative mycelium</tissue>
    </source>
</reference>
<dbReference type="Proteomes" id="UP000018144">
    <property type="component" value="Unassembled WGS sequence"/>
</dbReference>
<evidence type="ECO:0000313" key="1">
    <source>
        <dbReference type="EMBL" id="CCX06992.1"/>
    </source>
</evidence>
<keyword evidence="2" id="KW-1185">Reference proteome</keyword>
<evidence type="ECO:0000313" key="2">
    <source>
        <dbReference type="Proteomes" id="UP000018144"/>
    </source>
</evidence>
<name>U4KXU3_PYROM</name>
<gene>
    <name evidence="1" type="ORF">PCON_06579</name>
</gene>
<proteinExistence type="predicted"/>